<gene>
    <name evidence="1" type="ORF">g.3413</name>
</gene>
<reference evidence="1" key="1">
    <citation type="submission" date="2015-12" db="EMBL/GenBank/DDBJ databases">
        <title>De novo transcriptome assembly of four potential Pierce s Disease insect vectors from Arizona vineyards.</title>
        <authorList>
            <person name="Tassone E.E."/>
        </authorList>
    </citation>
    <scope>NUCLEOTIDE SEQUENCE</scope>
</reference>
<organism evidence="1">
    <name type="scientific">Clastoptera arizonana</name>
    <name type="common">Arizona spittle bug</name>
    <dbReference type="NCBI Taxonomy" id="38151"/>
    <lineage>
        <taxon>Eukaryota</taxon>
        <taxon>Metazoa</taxon>
        <taxon>Ecdysozoa</taxon>
        <taxon>Arthropoda</taxon>
        <taxon>Hexapoda</taxon>
        <taxon>Insecta</taxon>
        <taxon>Pterygota</taxon>
        <taxon>Neoptera</taxon>
        <taxon>Paraneoptera</taxon>
        <taxon>Hemiptera</taxon>
        <taxon>Auchenorrhyncha</taxon>
        <taxon>Cercopoidea</taxon>
        <taxon>Clastopteridae</taxon>
        <taxon>Clastoptera</taxon>
    </lineage>
</organism>
<accession>A0A1B6DUJ3</accession>
<dbReference type="EMBL" id="GEDC01007989">
    <property type="protein sequence ID" value="JAS29309.1"/>
    <property type="molecule type" value="Transcribed_RNA"/>
</dbReference>
<feature type="non-terminal residue" evidence="1">
    <location>
        <position position="175"/>
    </location>
</feature>
<protein>
    <submittedName>
        <fullName evidence="1">Uncharacterized protein</fullName>
    </submittedName>
</protein>
<sequence length="175" mass="19582">MEYNIWSSIWSGNNNIQTGDVDRHILNRPAANREVLSISDHNNLLSDCAPQFNNGIVNSRLAQYNNQPNYAAMKASNLSLPPNQLMFQNQSYGLDLKDDVSSIESEESHIESNSAINQPIDGIQNTSQKKGKTIRYYKKSFSSSQGDEGWVLDSGGSLPYHHDSDSGMTYEHQLN</sequence>
<name>A0A1B6DUJ3_9HEMI</name>
<proteinExistence type="predicted"/>
<dbReference type="AlphaFoldDB" id="A0A1B6DUJ3"/>
<evidence type="ECO:0000313" key="1">
    <source>
        <dbReference type="EMBL" id="JAS29309.1"/>
    </source>
</evidence>